<dbReference type="PANTHER" id="PTHR46148:SF52">
    <property type="entry name" value="OS04G0603800 PROTEIN"/>
    <property type="match status" value="1"/>
</dbReference>
<reference evidence="2" key="1">
    <citation type="submission" date="2018-01" db="EMBL/GenBank/DDBJ databases">
        <authorList>
            <person name="Mao J.F."/>
        </authorList>
    </citation>
    <scope>NUCLEOTIDE SEQUENCE</scope>
    <source>
        <strain evidence="2">Huo1</strain>
        <tissue evidence="2">Leaf</tissue>
    </source>
</reference>
<gene>
    <name evidence="2" type="ORF">SASPL_152543</name>
</gene>
<comment type="caution">
    <text evidence="2">The sequence shown here is derived from an EMBL/GenBank/DDBJ whole genome shotgun (WGS) entry which is preliminary data.</text>
</comment>
<dbReference type="AlphaFoldDB" id="A0A8X8Z0G2"/>
<feature type="domain" description="Tf2-1-like SH3-like" evidence="1">
    <location>
        <begin position="89"/>
        <end position="152"/>
    </location>
</feature>
<keyword evidence="3" id="KW-1185">Reference proteome</keyword>
<dbReference type="InterPro" id="IPR056924">
    <property type="entry name" value="SH3_Tf2-1"/>
</dbReference>
<dbReference type="Pfam" id="PF24626">
    <property type="entry name" value="SH3_Tf2-1"/>
    <property type="match status" value="1"/>
</dbReference>
<evidence type="ECO:0000313" key="2">
    <source>
        <dbReference type="EMBL" id="KAG6387356.1"/>
    </source>
</evidence>
<evidence type="ECO:0000313" key="3">
    <source>
        <dbReference type="Proteomes" id="UP000298416"/>
    </source>
</evidence>
<dbReference type="EMBL" id="PNBA02000021">
    <property type="protein sequence ID" value="KAG6387356.1"/>
    <property type="molecule type" value="Genomic_DNA"/>
</dbReference>
<evidence type="ECO:0000259" key="1">
    <source>
        <dbReference type="Pfam" id="PF24626"/>
    </source>
</evidence>
<protein>
    <recommendedName>
        <fullName evidence="1">Tf2-1-like SH3-like domain-containing protein</fullName>
    </recommendedName>
</protein>
<reference evidence="2" key="2">
    <citation type="submission" date="2020-08" db="EMBL/GenBank/DDBJ databases">
        <title>Plant Genome Project.</title>
        <authorList>
            <person name="Zhang R.-G."/>
        </authorList>
    </citation>
    <scope>NUCLEOTIDE SEQUENCE</scope>
    <source>
        <strain evidence="2">Huo1</strain>
        <tissue evidence="2">Leaf</tissue>
    </source>
</reference>
<sequence>MILRSSTRKVASIKLLTPSRFAMKQHWSSRLCHDQPDRNGEIRAQAIVDTLQSRNDAPVLLRHHLQRTQNQMTVAANKRRRDIHFNISDMVYLRFRPHRQSTLFTVRNRKLAPRYFGPFRVSARIDGSAYRLELPASARIHTVFHASLLKRVIGEERAEPTFPEGLTDYEPPFLPERVLDRRVVDQEGQQVKQVLQKWDGLDIE</sequence>
<organism evidence="2">
    <name type="scientific">Salvia splendens</name>
    <name type="common">Scarlet sage</name>
    <dbReference type="NCBI Taxonomy" id="180675"/>
    <lineage>
        <taxon>Eukaryota</taxon>
        <taxon>Viridiplantae</taxon>
        <taxon>Streptophyta</taxon>
        <taxon>Embryophyta</taxon>
        <taxon>Tracheophyta</taxon>
        <taxon>Spermatophyta</taxon>
        <taxon>Magnoliopsida</taxon>
        <taxon>eudicotyledons</taxon>
        <taxon>Gunneridae</taxon>
        <taxon>Pentapetalae</taxon>
        <taxon>asterids</taxon>
        <taxon>lamiids</taxon>
        <taxon>Lamiales</taxon>
        <taxon>Lamiaceae</taxon>
        <taxon>Nepetoideae</taxon>
        <taxon>Mentheae</taxon>
        <taxon>Salviinae</taxon>
        <taxon>Salvia</taxon>
        <taxon>Salvia subgen. Calosphace</taxon>
        <taxon>core Calosphace</taxon>
    </lineage>
</organism>
<name>A0A8X8Z0G2_SALSN</name>
<dbReference type="PANTHER" id="PTHR46148">
    <property type="entry name" value="CHROMO DOMAIN-CONTAINING PROTEIN"/>
    <property type="match status" value="1"/>
</dbReference>
<accession>A0A8X8Z0G2</accession>
<proteinExistence type="predicted"/>
<dbReference type="Proteomes" id="UP000298416">
    <property type="component" value="Unassembled WGS sequence"/>
</dbReference>